<dbReference type="EMBL" id="PVTJ01000017">
    <property type="protein sequence ID" value="PRY53520.1"/>
    <property type="molecule type" value="Genomic_DNA"/>
</dbReference>
<dbReference type="Proteomes" id="UP000238176">
    <property type="component" value="Unassembled WGS sequence"/>
</dbReference>
<proteinExistence type="predicted"/>
<organism evidence="2 3">
    <name type="scientific">Glycomyces artemisiae</name>
    <dbReference type="NCBI Taxonomy" id="1076443"/>
    <lineage>
        <taxon>Bacteria</taxon>
        <taxon>Bacillati</taxon>
        <taxon>Actinomycetota</taxon>
        <taxon>Actinomycetes</taxon>
        <taxon>Glycomycetales</taxon>
        <taxon>Glycomycetaceae</taxon>
        <taxon>Glycomyces</taxon>
    </lineage>
</organism>
<keyword evidence="3" id="KW-1185">Reference proteome</keyword>
<gene>
    <name evidence="2" type="ORF">B0I28_11719</name>
</gene>
<dbReference type="OrthoDB" id="5196944at2"/>
<evidence type="ECO:0000313" key="2">
    <source>
        <dbReference type="EMBL" id="PRY53520.1"/>
    </source>
</evidence>
<evidence type="ECO:0000313" key="3">
    <source>
        <dbReference type="Proteomes" id="UP000238176"/>
    </source>
</evidence>
<accession>A0A2T0U6I5</accession>
<name>A0A2T0U6I5_9ACTN</name>
<reference evidence="2 3" key="1">
    <citation type="submission" date="2018-03" db="EMBL/GenBank/DDBJ databases">
        <title>Genomic Encyclopedia of Type Strains, Phase III (KMG-III): the genomes of soil and plant-associated and newly described type strains.</title>
        <authorList>
            <person name="Whitman W."/>
        </authorList>
    </citation>
    <scope>NUCLEOTIDE SEQUENCE [LARGE SCALE GENOMIC DNA]</scope>
    <source>
        <strain evidence="2 3">CGMCC 4.7067</strain>
    </source>
</reference>
<evidence type="ECO:0000256" key="1">
    <source>
        <dbReference type="SAM" id="MobiDB-lite"/>
    </source>
</evidence>
<dbReference type="AlphaFoldDB" id="A0A2T0U6I5"/>
<protein>
    <submittedName>
        <fullName evidence="2">Uncharacterized protein</fullName>
    </submittedName>
</protein>
<feature type="compositionally biased region" description="Low complexity" evidence="1">
    <location>
        <begin position="49"/>
        <end position="73"/>
    </location>
</feature>
<dbReference type="RefSeq" id="WP_146148259.1">
    <property type="nucleotide sequence ID" value="NZ_PVTJ01000017.1"/>
</dbReference>
<feature type="compositionally biased region" description="Low complexity" evidence="1">
    <location>
        <begin position="8"/>
        <end position="20"/>
    </location>
</feature>
<sequence length="144" mass="15100">MASKPSRAQQLAAQAAGVAAIPQTEETPPPADTEARNSVSTESRKPSVVKKAAPKAAQRTTAAARPAAASTRTKPVKFTVDLAPVEHRKLKLWCAQAADQLELPEVAASEVVRVAIARIQSDPVFAEQVLADLAANGGSRRGWA</sequence>
<comment type="caution">
    <text evidence="2">The sequence shown here is derived from an EMBL/GenBank/DDBJ whole genome shotgun (WGS) entry which is preliminary data.</text>
</comment>
<feature type="region of interest" description="Disordered" evidence="1">
    <location>
        <begin position="1"/>
        <end position="73"/>
    </location>
</feature>